<proteinExistence type="predicted"/>
<reference evidence="1 2" key="1">
    <citation type="submission" date="2020-08" db="EMBL/GenBank/DDBJ databases">
        <title>Genomic Encyclopedia of Type Strains, Phase IV (KMG-IV): sequencing the most valuable type-strain genomes for metagenomic binning, comparative biology and taxonomic classification.</title>
        <authorList>
            <person name="Goeker M."/>
        </authorList>
    </citation>
    <scope>NUCLEOTIDE SEQUENCE [LARGE SCALE GENOMIC DNA]</scope>
    <source>
        <strain evidence="1 2">DSM 45615</strain>
    </source>
</reference>
<dbReference type="Gene3D" id="3.30.1540.10">
    <property type="entry name" value="formyl-coa transferase, domain 3"/>
    <property type="match status" value="1"/>
</dbReference>
<sequence length="418" mass="43898">MTLAPPPGRPLAGMRIVEVSAFVAAPLGGMTLAQLGAEVVRVDPIGGAADRSRWPLAPSGASMYWAGLNKAKRSLCVDLRSPEGQELVTRLVAESGPDGGIVLTNAVGRPWLGHHALTRHRPDLIHVAIEGHHDGTPAVDYTVNAAVGFPMVTGPEGHAGPVNHVLPAWDIACGLYAAIAILAAERRRRATGQGQALRVALHDVALAMAGNLGFLAEAQIGGVPRPRVGNHLYGGFGRDFATRDGRRVMVVALTARHWRDLVEVTGLKAAVTALEGALGADFSTEGDRYRHREVLAGLLAGWFAGHDLAQVEDRLRRTSALWSVYRTFAELVGERAGELRANPMMALLDQPGIGEHLAPGCPIDPGDAARPEVVRAPELGEHTAEILRGLGLTAAEIEDLRARGVVAGPAGAGPVGDA</sequence>
<organism evidence="1 2">
    <name type="scientific">Thermocatellispora tengchongensis</name>
    <dbReference type="NCBI Taxonomy" id="1073253"/>
    <lineage>
        <taxon>Bacteria</taxon>
        <taxon>Bacillati</taxon>
        <taxon>Actinomycetota</taxon>
        <taxon>Actinomycetes</taxon>
        <taxon>Streptosporangiales</taxon>
        <taxon>Streptosporangiaceae</taxon>
        <taxon>Thermocatellispora</taxon>
    </lineage>
</organism>
<keyword evidence="1" id="KW-0413">Isomerase</keyword>
<dbReference type="Pfam" id="PF02515">
    <property type="entry name" value="CoA_transf_3"/>
    <property type="match status" value="1"/>
</dbReference>
<dbReference type="PANTHER" id="PTHR48228">
    <property type="entry name" value="SUCCINYL-COA--D-CITRAMALATE COA-TRANSFERASE"/>
    <property type="match status" value="1"/>
</dbReference>
<dbReference type="InterPro" id="IPR044855">
    <property type="entry name" value="CoA-Trfase_III_dom3_sf"/>
</dbReference>
<protein>
    <submittedName>
        <fullName evidence="1">2-methylfumaryl-CoA isomerase</fullName>
        <ecNumber evidence="1">5.4.1.3</ecNumber>
    </submittedName>
</protein>
<dbReference type="Proteomes" id="UP000578449">
    <property type="component" value="Unassembled WGS sequence"/>
</dbReference>
<dbReference type="EC" id="5.4.1.3" evidence="1"/>
<dbReference type="GO" id="GO:0016853">
    <property type="term" value="F:isomerase activity"/>
    <property type="evidence" value="ECO:0007669"/>
    <property type="project" value="UniProtKB-KW"/>
</dbReference>
<dbReference type="InterPro" id="IPR050509">
    <property type="entry name" value="CoA-transferase_III"/>
</dbReference>
<evidence type="ECO:0000313" key="2">
    <source>
        <dbReference type="Proteomes" id="UP000578449"/>
    </source>
</evidence>
<evidence type="ECO:0000313" key="1">
    <source>
        <dbReference type="EMBL" id="MBB5133331.1"/>
    </source>
</evidence>
<dbReference type="RefSeq" id="WP_185050320.1">
    <property type="nucleotide sequence ID" value="NZ_BAABIX010000001.1"/>
</dbReference>
<dbReference type="SUPFAM" id="SSF89796">
    <property type="entry name" value="CoA-transferase family III (CaiB/BaiF)"/>
    <property type="match status" value="1"/>
</dbReference>
<dbReference type="InterPro" id="IPR003673">
    <property type="entry name" value="CoA-Trfase_fam_III"/>
</dbReference>
<dbReference type="Gene3D" id="3.40.50.10540">
    <property type="entry name" value="Crotonobetainyl-coa:carnitine coa-transferase, domain 1"/>
    <property type="match status" value="1"/>
</dbReference>
<gene>
    <name evidence="1" type="ORF">HNP84_003057</name>
</gene>
<keyword evidence="2" id="KW-1185">Reference proteome</keyword>
<name>A0A840P645_9ACTN</name>
<dbReference type="InterPro" id="IPR023606">
    <property type="entry name" value="CoA-Trfase_III_dom_1_sf"/>
</dbReference>
<dbReference type="PANTHER" id="PTHR48228:SF5">
    <property type="entry name" value="ALPHA-METHYLACYL-COA RACEMASE"/>
    <property type="match status" value="1"/>
</dbReference>
<dbReference type="EMBL" id="JACHGN010000006">
    <property type="protein sequence ID" value="MBB5133331.1"/>
    <property type="molecule type" value="Genomic_DNA"/>
</dbReference>
<dbReference type="AlphaFoldDB" id="A0A840P645"/>
<comment type="caution">
    <text evidence="1">The sequence shown here is derived from an EMBL/GenBank/DDBJ whole genome shotgun (WGS) entry which is preliminary data.</text>
</comment>
<accession>A0A840P645</accession>